<gene>
    <name evidence="3" type="primary">bglA_2</name>
    <name evidence="3" type="ORF">NCTC10485_02663</name>
</gene>
<keyword evidence="3" id="KW-0378">Hydrolase</keyword>
<protein>
    <submittedName>
        <fullName evidence="3">Glycoside hydrolase family protein</fullName>
        <ecNumber evidence="3">3.2.1.73</ecNumber>
    </submittedName>
</protein>
<dbReference type="InterPro" id="IPR013320">
    <property type="entry name" value="ConA-like_dom_sf"/>
</dbReference>
<comment type="similarity">
    <text evidence="1">Belongs to the glycosyl hydrolase 16 family.</text>
</comment>
<organism evidence="3 4">
    <name type="scientific">Mycolicibacterium chitae</name>
    <name type="common">Mycobacterium chitae</name>
    <dbReference type="NCBI Taxonomy" id="1792"/>
    <lineage>
        <taxon>Bacteria</taxon>
        <taxon>Bacillati</taxon>
        <taxon>Actinomycetota</taxon>
        <taxon>Actinomycetes</taxon>
        <taxon>Mycobacteriales</taxon>
        <taxon>Mycobacteriaceae</taxon>
        <taxon>Mycolicibacterium</taxon>
    </lineage>
</organism>
<evidence type="ECO:0000313" key="4">
    <source>
        <dbReference type="Proteomes" id="UP000282551"/>
    </source>
</evidence>
<sequence length="277" mass="29899">MIRARGPWRRPYARLAVIATVLLAAGCVLPSLVGHADDARDSFVFAEEFDGPAGPLPDGPWQFAIGGGGWGNQEMQEYTDDPANVGLDGDGHLAITARRDAAGVITSARLFTQDSFEFTRGRAEARIALPAGTGLHPAFWLLGANIDEVGWPAAGEIDVIETLNDATEYHTGVHAPQTGSERGQQISGSGPVPFPLAGEFRTYWVERTPGRIVTGVDDVTLVTITEYNLEPGTSWVFDQPFFLLLNLAVGGEWPGQADDTTPFPVTMLVDWVRVRNI</sequence>
<dbReference type="PANTHER" id="PTHR10963">
    <property type="entry name" value="GLYCOSYL HYDROLASE-RELATED"/>
    <property type="match status" value="1"/>
</dbReference>
<name>A0A3S4VIH8_MYCCI</name>
<dbReference type="Gene3D" id="2.60.120.200">
    <property type="match status" value="1"/>
</dbReference>
<evidence type="ECO:0000259" key="2">
    <source>
        <dbReference type="PROSITE" id="PS51762"/>
    </source>
</evidence>
<keyword evidence="3" id="KW-0326">Glycosidase</keyword>
<dbReference type="Proteomes" id="UP000282551">
    <property type="component" value="Chromosome"/>
</dbReference>
<keyword evidence="4" id="KW-1185">Reference proteome</keyword>
<dbReference type="EMBL" id="LR134355">
    <property type="protein sequence ID" value="VEG48369.1"/>
    <property type="molecule type" value="Genomic_DNA"/>
</dbReference>
<dbReference type="OrthoDB" id="9809583at2"/>
<reference evidence="3 4" key="1">
    <citation type="submission" date="2018-12" db="EMBL/GenBank/DDBJ databases">
        <authorList>
            <consortium name="Pathogen Informatics"/>
        </authorList>
    </citation>
    <scope>NUCLEOTIDE SEQUENCE [LARGE SCALE GENOMIC DNA]</scope>
    <source>
        <strain evidence="3 4">NCTC10485</strain>
    </source>
</reference>
<dbReference type="GO" id="GO:0005975">
    <property type="term" value="P:carbohydrate metabolic process"/>
    <property type="evidence" value="ECO:0007669"/>
    <property type="project" value="InterPro"/>
</dbReference>
<dbReference type="EC" id="3.2.1.73" evidence="3"/>
<evidence type="ECO:0000256" key="1">
    <source>
        <dbReference type="ARBA" id="ARBA00006865"/>
    </source>
</evidence>
<dbReference type="PROSITE" id="PS51762">
    <property type="entry name" value="GH16_2"/>
    <property type="match status" value="1"/>
</dbReference>
<evidence type="ECO:0000313" key="3">
    <source>
        <dbReference type="EMBL" id="VEG48369.1"/>
    </source>
</evidence>
<accession>A0A3S4VIH8</accession>
<dbReference type="PANTHER" id="PTHR10963:SF55">
    <property type="entry name" value="GLYCOSIDE HYDROLASE FAMILY 16 PROTEIN"/>
    <property type="match status" value="1"/>
</dbReference>
<dbReference type="RefSeq" id="WP_126334183.1">
    <property type="nucleotide sequence ID" value="NZ_AP022604.1"/>
</dbReference>
<dbReference type="CDD" id="cd08023">
    <property type="entry name" value="GH16_laminarinase_like"/>
    <property type="match status" value="1"/>
</dbReference>
<dbReference type="AlphaFoldDB" id="A0A3S4VIH8"/>
<feature type="domain" description="GH16" evidence="2">
    <location>
        <begin position="49"/>
        <end position="277"/>
    </location>
</feature>
<dbReference type="PROSITE" id="PS51257">
    <property type="entry name" value="PROKAR_LIPOPROTEIN"/>
    <property type="match status" value="1"/>
</dbReference>
<proteinExistence type="inferred from homology"/>
<dbReference type="InterPro" id="IPR050546">
    <property type="entry name" value="Glycosyl_Hydrlase_16"/>
</dbReference>
<dbReference type="SUPFAM" id="SSF49899">
    <property type="entry name" value="Concanavalin A-like lectins/glucanases"/>
    <property type="match status" value="1"/>
</dbReference>
<dbReference type="GO" id="GO:0042972">
    <property type="term" value="F:licheninase activity"/>
    <property type="evidence" value="ECO:0007669"/>
    <property type="project" value="UniProtKB-EC"/>
</dbReference>
<dbReference type="Pfam" id="PF00722">
    <property type="entry name" value="Glyco_hydro_16"/>
    <property type="match status" value="1"/>
</dbReference>
<dbReference type="InterPro" id="IPR000757">
    <property type="entry name" value="Beta-glucanase-like"/>
</dbReference>